<evidence type="ECO:0000256" key="10">
    <source>
        <dbReference type="PROSITE-ProRule" id="PRU01360"/>
    </source>
</evidence>
<gene>
    <name evidence="15" type="ORF">SAMN05421820_103741</name>
</gene>
<keyword evidence="3 10" id="KW-1134">Transmembrane beta strand</keyword>
<dbReference type="NCBIfam" id="TIGR04057">
    <property type="entry name" value="SusC_RagA_signa"/>
    <property type="match status" value="1"/>
</dbReference>
<evidence type="ECO:0000256" key="8">
    <source>
        <dbReference type="ARBA" id="ARBA00023136"/>
    </source>
</evidence>
<keyword evidence="2 10" id="KW-0813">Transport</keyword>
<feature type="domain" description="Secretin/TonB short N-terminal" evidence="13">
    <location>
        <begin position="68"/>
        <end position="118"/>
    </location>
</feature>
<evidence type="ECO:0000256" key="1">
    <source>
        <dbReference type="ARBA" id="ARBA00004571"/>
    </source>
</evidence>
<dbReference type="InterPro" id="IPR023996">
    <property type="entry name" value="TonB-dep_OMP_SusC/RagA"/>
</dbReference>
<feature type="domain" description="TonB-dependent receptor-like beta-barrel" evidence="12">
    <location>
        <begin position="565"/>
        <end position="1122"/>
    </location>
</feature>
<comment type="similarity">
    <text evidence="10 11">Belongs to the TonB-dependent receptor family.</text>
</comment>
<dbReference type="Pfam" id="PF00593">
    <property type="entry name" value="TonB_dep_Rec_b-barrel"/>
    <property type="match status" value="1"/>
</dbReference>
<dbReference type="NCBIfam" id="TIGR04056">
    <property type="entry name" value="OMP_RagA_SusC"/>
    <property type="match status" value="1"/>
</dbReference>
<dbReference type="Gene3D" id="3.55.50.30">
    <property type="match status" value="1"/>
</dbReference>
<dbReference type="InterPro" id="IPR036942">
    <property type="entry name" value="Beta-barrel_TonB_sf"/>
</dbReference>
<evidence type="ECO:0000256" key="2">
    <source>
        <dbReference type="ARBA" id="ARBA00022448"/>
    </source>
</evidence>
<dbReference type="Pfam" id="PF07715">
    <property type="entry name" value="Plug"/>
    <property type="match status" value="1"/>
</dbReference>
<feature type="domain" description="TonB-dependent receptor plug" evidence="14">
    <location>
        <begin position="225"/>
        <end position="332"/>
    </location>
</feature>
<dbReference type="InterPro" id="IPR012910">
    <property type="entry name" value="Plug_dom"/>
</dbReference>
<evidence type="ECO:0000256" key="3">
    <source>
        <dbReference type="ARBA" id="ARBA00022452"/>
    </source>
</evidence>
<dbReference type="InterPro" id="IPR008969">
    <property type="entry name" value="CarboxyPept-like_regulatory"/>
</dbReference>
<evidence type="ECO:0000256" key="11">
    <source>
        <dbReference type="RuleBase" id="RU003357"/>
    </source>
</evidence>
<evidence type="ECO:0000256" key="4">
    <source>
        <dbReference type="ARBA" id="ARBA00022496"/>
    </source>
</evidence>
<keyword evidence="8 10" id="KW-0472">Membrane</keyword>
<dbReference type="EMBL" id="FNGY01000003">
    <property type="protein sequence ID" value="SDM40385.1"/>
    <property type="molecule type" value="Genomic_DNA"/>
</dbReference>
<dbReference type="Gene3D" id="2.60.40.1120">
    <property type="entry name" value="Carboxypeptidase-like, regulatory domain"/>
    <property type="match status" value="1"/>
</dbReference>
<dbReference type="STRING" id="430522.BFS30_03930"/>
<dbReference type="Proteomes" id="UP000183200">
    <property type="component" value="Unassembled WGS sequence"/>
</dbReference>
<evidence type="ECO:0000259" key="13">
    <source>
        <dbReference type="Pfam" id="PF07660"/>
    </source>
</evidence>
<name>A0A1G9SZV8_9SPHI</name>
<evidence type="ECO:0000313" key="15">
    <source>
        <dbReference type="EMBL" id="SDM40385.1"/>
    </source>
</evidence>
<dbReference type="InterPro" id="IPR011662">
    <property type="entry name" value="Secretin/TonB_short_N"/>
</dbReference>
<keyword evidence="4" id="KW-0406">Ion transport</keyword>
<keyword evidence="16" id="KW-1185">Reference proteome</keyword>
<dbReference type="SUPFAM" id="SSF49464">
    <property type="entry name" value="Carboxypeptidase regulatory domain-like"/>
    <property type="match status" value="1"/>
</dbReference>
<keyword evidence="6" id="KW-0408">Iron</keyword>
<keyword evidence="5 10" id="KW-0812">Transmembrane</keyword>
<dbReference type="AlphaFoldDB" id="A0A1G9SZV8"/>
<evidence type="ECO:0000259" key="14">
    <source>
        <dbReference type="Pfam" id="PF07715"/>
    </source>
</evidence>
<dbReference type="SUPFAM" id="SSF56935">
    <property type="entry name" value="Porins"/>
    <property type="match status" value="1"/>
</dbReference>
<evidence type="ECO:0000256" key="9">
    <source>
        <dbReference type="ARBA" id="ARBA00023237"/>
    </source>
</evidence>
<protein>
    <submittedName>
        <fullName evidence="15">TonB-linked outer membrane protein, SusC/RagA family</fullName>
    </submittedName>
</protein>
<evidence type="ECO:0000256" key="5">
    <source>
        <dbReference type="ARBA" id="ARBA00022692"/>
    </source>
</evidence>
<dbReference type="Gene3D" id="2.40.170.20">
    <property type="entry name" value="TonB-dependent receptor, beta-barrel domain"/>
    <property type="match status" value="1"/>
</dbReference>
<sequence length="1158" mass="127777">MYKNYTKSLGMPPGYTLKFLVSIKLTVIFLIATALQVSATGFAQKVTYSKKNATLKQVFNEINKQTGYNIIWSAKKVKNTTSVNANFNNASLETVLDVCLKDLPLAYVIEDKIVVIREKETIISEKLNQFLRFMEVRGKVVDENGGPLPGASIKVKGANKGAVSDVNGAFILSDVAENATLEVSFVGYISQEIKASTQNMVIKLMPKPNELEDVVVVAYGSQRKTRLTGAVAQVTGKDLADRPITRVTQALQGQVANLNISIGGAGGSPNATQNINIRGYTGLGTSAGPLIVIDGVQGGDINSLNPDDIENISVLKDAASAAIYGSSAPYGVILIKTKQGSRGKTPSITYNNNISMNTIFNLPTMVNSLDFANIYNEAFVNAGRSPFYDAATLQRIKDYQSGALTTETIKDPNPANNSYLSWNAANSNNDWFKIYYKDRSYSQQHNVSVNGGSESSSYFVGAGFNDRSGMYNYGNDKYKRYNLRANLTTDVTKWLTFSFRGSFSRELFDTPNLYAAQTGGGERAYMHQIARKFPTVQLYNPDGRISAESNIQLQSEGGREITTKDKGLLTGELNLKLAKGWTATANYTFDGTYFDRSTHLKTLYTFLPDGSQATVGGTTPNGYARYNERIQHEVVNIYSQYEKQLGDHYLSVMGGFVSDYNAFQSYGASNTNLYSDNIPSLSTSYGTTPSISDGVRKLASEGFFGRFNYNYKEKYLLELSARYDGTSRFLSDVRWKAYPGISAGWNIDKESFFEPVKKYVNSLKFRGSYGKLGDQQFLENNYYPFYPSLGTTSPTSTSWLFGGSRQAAVGQPGLVDNSLTWVSTSTLNFGTDAAFLDNRLNTTFDWYIRKANDVMGPAAALPAILGLSAPGINNSAIETRGWELSVGWRDKIGNVSYGLKGVLSDYKAKVVRYPNPTGDLGTWYKGQQMGEIWGYQTIGFFKSPEEVAAAPSQSKINANLWTPGDIRYADLNGDGKIDAGTNTLSNPGDRKVIGNLTPRYSYGLTADASWKGFDAMIFIQGVAKRDAAIGSNYFWGIVGDEWQSSLFAPNLDRWTPENPNGYYPKYYMSEQNGKNTQVQTKYLQDASYMRIKNVQLGYTISKALLDRIKISKLRFYVSIENLATFTKFTKSLDPELTLNEGKVYPLQRSYSAGLSVTF</sequence>
<evidence type="ECO:0000256" key="7">
    <source>
        <dbReference type="ARBA" id="ARBA00023077"/>
    </source>
</evidence>
<proteinExistence type="inferred from homology"/>
<keyword evidence="7 11" id="KW-0798">TonB box</keyword>
<evidence type="ECO:0000256" key="6">
    <source>
        <dbReference type="ARBA" id="ARBA00023004"/>
    </source>
</evidence>
<dbReference type="Pfam" id="PF13715">
    <property type="entry name" value="CarbopepD_reg_2"/>
    <property type="match status" value="1"/>
</dbReference>
<dbReference type="RefSeq" id="WP_172664745.1">
    <property type="nucleotide sequence ID" value="NZ_JABMKU010000001.1"/>
</dbReference>
<dbReference type="Gene3D" id="2.170.130.10">
    <property type="entry name" value="TonB-dependent receptor, plug domain"/>
    <property type="match status" value="1"/>
</dbReference>
<dbReference type="InterPro" id="IPR037066">
    <property type="entry name" value="Plug_dom_sf"/>
</dbReference>
<organism evidence="15 16">
    <name type="scientific">Pedobacter steynii</name>
    <dbReference type="NCBI Taxonomy" id="430522"/>
    <lineage>
        <taxon>Bacteria</taxon>
        <taxon>Pseudomonadati</taxon>
        <taxon>Bacteroidota</taxon>
        <taxon>Sphingobacteriia</taxon>
        <taxon>Sphingobacteriales</taxon>
        <taxon>Sphingobacteriaceae</taxon>
        <taxon>Pedobacter</taxon>
    </lineage>
</organism>
<dbReference type="PROSITE" id="PS52016">
    <property type="entry name" value="TONB_DEPENDENT_REC_3"/>
    <property type="match status" value="1"/>
</dbReference>
<dbReference type="InterPro" id="IPR023997">
    <property type="entry name" value="TonB-dep_OMP_SusC/RagA_CS"/>
</dbReference>
<keyword evidence="9 10" id="KW-0998">Cell outer membrane</keyword>
<dbReference type="GO" id="GO:0009279">
    <property type="term" value="C:cell outer membrane"/>
    <property type="evidence" value="ECO:0007669"/>
    <property type="project" value="UniProtKB-SubCell"/>
</dbReference>
<dbReference type="Pfam" id="PF07660">
    <property type="entry name" value="STN"/>
    <property type="match status" value="1"/>
</dbReference>
<keyword evidence="4" id="KW-0410">Iron transport</keyword>
<reference evidence="16" key="1">
    <citation type="submission" date="2016-10" db="EMBL/GenBank/DDBJ databases">
        <authorList>
            <person name="Varghese N."/>
            <person name="Submissions S."/>
        </authorList>
    </citation>
    <scope>NUCLEOTIDE SEQUENCE [LARGE SCALE GENOMIC DNA]</scope>
    <source>
        <strain evidence="16">DSM 19110</strain>
    </source>
</reference>
<accession>A0A1G9SZV8</accession>
<comment type="subcellular location">
    <subcellularLocation>
        <location evidence="1 10">Cell outer membrane</location>
        <topology evidence="1 10">Multi-pass membrane protein</topology>
    </subcellularLocation>
</comment>
<evidence type="ECO:0000259" key="12">
    <source>
        <dbReference type="Pfam" id="PF00593"/>
    </source>
</evidence>
<dbReference type="InterPro" id="IPR000531">
    <property type="entry name" value="Beta-barrel_TonB"/>
</dbReference>
<evidence type="ECO:0000313" key="16">
    <source>
        <dbReference type="Proteomes" id="UP000183200"/>
    </source>
</evidence>
<dbReference type="GO" id="GO:0006826">
    <property type="term" value="P:iron ion transport"/>
    <property type="evidence" value="ECO:0007669"/>
    <property type="project" value="UniProtKB-KW"/>
</dbReference>
<dbReference type="InterPro" id="IPR039426">
    <property type="entry name" value="TonB-dep_rcpt-like"/>
</dbReference>